<dbReference type="EMBL" id="FWYF01000001">
    <property type="protein sequence ID" value="SMD32383.1"/>
    <property type="molecule type" value="Genomic_DNA"/>
</dbReference>
<name>A0A1W2G6Y6_REIFA</name>
<evidence type="ECO:0000259" key="1">
    <source>
        <dbReference type="Pfam" id="PF21340"/>
    </source>
</evidence>
<dbReference type="SUPFAM" id="SSF49899">
    <property type="entry name" value="Concanavalin A-like lectins/glucanases"/>
    <property type="match status" value="1"/>
</dbReference>
<organism evidence="2 3">
    <name type="scientific">Reichenbachiella faecimaris</name>
    <dbReference type="NCBI Taxonomy" id="692418"/>
    <lineage>
        <taxon>Bacteria</taxon>
        <taxon>Pseudomonadati</taxon>
        <taxon>Bacteroidota</taxon>
        <taxon>Cytophagia</taxon>
        <taxon>Cytophagales</taxon>
        <taxon>Reichenbachiellaceae</taxon>
        <taxon>Reichenbachiella</taxon>
    </lineage>
</organism>
<dbReference type="Proteomes" id="UP000192472">
    <property type="component" value="Unassembled WGS sequence"/>
</dbReference>
<sequence>MRLGFKIQDLKFKILFCLIVQLFISSCKSDGDLVFHDSFEFYDIGTAPLGPWSTAGNGLVKVDTTKSHSGKQSVYFESGEGFANRAFLRLEGTPLFPFMYNRITGSFYIWLEEASPDGIHWTMVQGTGPVRDQDYSSEVRYGGQHNKKLMANYDTQRKKSDCWQHSATGIPEKEWVKIGWQFDGNNQLMKFWLNDELIEDLTVIGKGQGCVSDDLDEKWVFPVFEELMIGWVDYQTGGGTRRFWIDDVMFYQ</sequence>
<dbReference type="STRING" id="692418.SAMN04488029_0728"/>
<dbReference type="Gene3D" id="2.60.120.200">
    <property type="match status" value="1"/>
</dbReference>
<dbReference type="AlphaFoldDB" id="A0A1W2G6Y6"/>
<dbReference type="PROSITE" id="PS51257">
    <property type="entry name" value="PROKAR_LIPOPROTEIN"/>
    <property type="match status" value="1"/>
</dbReference>
<gene>
    <name evidence="2" type="ORF">SAMN04488029_0728</name>
</gene>
<keyword evidence="3" id="KW-1185">Reference proteome</keyword>
<dbReference type="InterPro" id="IPR013320">
    <property type="entry name" value="ConA-like_dom_sf"/>
</dbReference>
<accession>A0A1W2G6Y6</accession>
<dbReference type="GO" id="GO:0005975">
    <property type="term" value="P:carbohydrate metabolic process"/>
    <property type="evidence" value="ECO:0007669"/>
    <property type="project" value="UniProtKB-ARBA"/>
</dbReference>
<feature type="domain" description="Cip1-like core" evidence="1">
    <location>
        <begin position="55"/>
        <end position="249"/>
    </location>
</feature>
<dbReference type="Pfam" id="PF21340">
    <property type="entry name" value="Polysacc_lyase-like"/>
    <property type="match status" value="1"/>
</dbReference>
<dbReference type="GO" id="GO:0004553">
    <property type="term" value="F:hydrolase activity, hydrolyzing O-glycosyl compounds"/>
    <property type="evidence" value="ECO:0007669"/>
    <property type="project" value="UniProtKB-ARBA"/>
</dbReference>
<protein>
    <recommendedName>
        <fullName evidence="1">Cip1-like core domain-containing protein</fullName>
    </recommendedName>
</protein>
<dbReference type="InterPro" id="IPR048955">
    <property type="entry name" value="Cip1-like_core"/>
</dbReference>
<evidence type="ECO:0000313" key="2">
    <source>
        <dbReference type="EMBL" id="SMD32383.1"/>
    </source>
</evidence>
<reference evidence="2 3" key="1">
    <citation type="submission" date="2017-04" db="EMBL/GenBank/DDBJ databases">
        <authorList>
            <person name="Afonso C.L."/>
            <person name="Miller P.J."/>
            <person name="Scott M.A."/>
            <person name="Spackman E."/>
            <person name="Goraichik I."/>
            <person name="Dimitrov K.M."/>
            <person name="Suarez D.L."/>
            <person name="Swayne D.E."/>
        </authorList>
    </citation>
    <scope>NUCLEOTIDE SEQUENCE [LARGE SCALE GENOMIC DNA]</scope>
    <source>
        <strain evidence="2 3">DSM 26133</strain>
    </source>
</reference>
<proteinExistence type="predicted"/>
<evidence type="ECO:0000313" key="3">
    <source>
        <dbReference type="Proteomes" id="UP000192472"/>
    </source>
</evidence>